<dbReference type="EMBL" id="BQNB010009114">
    <property type="protein sequence ID" value="GJS58939.1"/>
    <property type="molecule type" value="Genomic_DNA"/>
</dbReference>
<comment type="caution">
    <text evidence="2">The sequence shown here is derived from an EMBL/GenBank/DDBJ whole genome shotgun (WGS) entry which is preliminary data.</text>
</comment>
<organism evidence="2 3">
    <name type="scientific">Tanacetum coccineum</name>
    <dbReference type="NCBI Taxonomy" id="301880"/>
    <lineage>
        <taxon>Eukaryota</taxon>
        <taxon>Viridiplantae</taxon>
        <taxon>Streptophyta</taxon>
        <taxon>Embryophyta</taxon>
        <taxon>Tracheophyta</taxon>
        <taxon>Spermatophyta</taxon>
        <taxon>Magnoliopsida</taxon>
        <taxon>eudicotyledons</taxon>
        <taxon>Gunneridae</taxon>
        <taxon>Pentapetalae</taxon>
        <taxon>asterids</taxon>
        <taxon>campanulids</taxon>
        <taxon>Asterales</taxon>
        <taxon>Asteraceae</taxon>
        <taxon>Asteroideae</taxon>
        <taxon>Anthemideae</taxon>
        <taxon>Anthemidinae</taxon>
        <taxon>Tanacetum</taxon>
    </lineage>
</organism>
<evidence type="ECO:0000313" key="3">
    <source>
        <dbReference type="Proteomes" id="UP001151760"/>
    </source>
</evidence>
<gene>
    <name evidence="2" type="ORF">Tco_0653723</name>
</gene>
<name>A0ABQ4X181_9ASTR</name>
<keyword evidence="3" id="KW-1185">Reference proteome</keyword>
<reference evidence="2" key="1">
    <citation type="journal article" date="2022" name="Int. J. Mol. Sci.">
        <title>Draft Genome of Tanacetum Coccineum: Genomic Comparison of Closely Related Tanacetum-Family Plants.</title>
        <authorList>
            <person name="Yamashiro T."/>
            <person name="Shiraishi A."/>
            <person name="Nakayama K."/>
            <person name="Satake H."/>
        </authorList>
    </citation>
    <scope>NUCLEOTIDE SEQUENCE</scope>
</reference>
<feature type="compositionally biased region" description="Basic residues" evidence="1">
    <location>
        <begin position="27"/>
        <end position="40"/>
    </location>
</feature>
<evidence type="ECO:0008006" key="4">
    <source>
        <dbReference type="Google" id="ProtNLM"/>
    </source>
</evidence>
<accession>A0ABQ4X181</accession>
<evidence type="ECO:0000256" key="1">
    <source>
        <dbReference type="SAM" id="MobiDB-lite"/>
    </source>
</evidence>
<feature type="region of interest" description="Disordered" evidence="1">
    <location>
        <begin position="1"/>
        <end position="51"/>
    </location>
</feature>
<sequence length="106" mass="12232">MNQVVNQGTPVARNANNERKWGINHSKTSKRKQNKRRKVVKAYTTRPGNKKGYAGTLPNCIKCKLHHTGPCPVRLGHFRNECQRLRSQNQVNQIWKEKVRENSSVV</sequence>
<evidence type="ECO:0000313" key="2">
    <source>
        <dbReference type="EMBL" id="GJS58939.1"/>
    </source>
</evidence>
<dbReference type="Proteomes" id="UP001151760">
    <property type="component" value="Unassembled WGS sequence"/>
</dbReference>
<protein>
    <recommendedName>
        <fullName evidence="4">Reverse transcriptase domain-containing protein</fullName>
    </recommendedName>
</protein>
<proteinExistence type="predicted"/>
<reference evidence="2" key="2">
    <citation type="submission" date="2022-01" db="EMBL/GenBank/DDBJ databases">
        <authorList>
            <person name="Yamashiro T."/>
            <person name="Shiraishi A."/>
            <person name="Satake H."/>
            <person name="Nakayama K."/>
        </authorList>
    </citation>
    <scope>NUCLEOTIDE SEQUENCE</scope>
</reference>